<dbReference type="AlphaFoldDB" id="A0A8X6XRU7"/>
<accession>A0A8X6XRU7</accession>
<evidence type="ECO:0000313" key="2">
    <source>
        <dbReference type="Proteomes" id="UP000886998"/>
    </source>
</evidence>
<comment type="caution">
    <text evidence="1">The sequence shown here is derived from an EMBL/GenBank/DDBJ whole genome shotgun (WGS) entry which is preliminary data.</text>
</comment>
<keyword evidence="2" id="KW-1185">Reference proteome</keyword>
<reference evidence="1" key="1">
    <citation type="submission" date="2020-08" db="EMBL/GenBank/DDBJ databases">
        <title>Multicomponent nature underlies the extraordinary mechanical properties of spider dragline silk.</title>
        <authorList>
            <person name="Kono N."/>
            <person name="Nakamura H."/>
            <person name="Mori M."/>
            <person name="Yoshida Y."/>
            <person name="Ohtoshi R."/>
            <person name="Malay A.D."/>
            <person name="Moran D.A.P."/>
            <person name="Tomita M."/>
            <person name="Numata K."/>
            <person name="Arakawa K."/>
        </authorList>
    </citation>
    <scope>NUCLEOTIDE SEQUENCE</scope>
</reference>
<gene>
    <name evidence="1" type="primary">X975_22816</name>
    <name evidence="1" type="ORF">TNIN_480311</name>
</gene>
<dbReference type="Proteomes" id="UP000886998">
    <property type="component" value="Unassembled WGS sequence"/>
</dbReference>
<proteinExistence type="predicted"/>
<dbReference type="OrthoDB" id="6455865at2759"/>
<evidence type="ECO:0000313" key="1">
    <source>
        <dbReference type="EMBL" id="GFY57479.1"/>
    </source>
</evidence>
<dbReference type="EMBL" id="BMAV01011525">
    <property type="protein sequence ID" value="GFY57479.1"/>
    <property type="molecule type" value="Genomic_DNA"/>
</dbReference>
<sequence>MGNPLRMELYPLSSLDAEWSAYLENRALGDELDDLETQFDDLREARRQIGIFSMALPPVAPEGVYEKIQKFTDKVNNIFGVYMKTISELDTTKGASTSAFQGL</sequence>
<name>A0A8X6XRU7_9ARAC</name>
<organism evidence="1 2">
    <name type="scientific">Trichonephila inaurata madagascariensis</name>
    <dbReference type="NCBI Taxonomy" id="2747483"/>
    <lineage>
        <taxon>Eukaryota</taxon>
        <taxon>Metazoa</taxon>
        <taxon>Ecdysozoa</taxon>
        <taxon>Arthropoda</taxon>
        <taxon>Chelicerata</taxon>
        <taxon>Arachnida</taxon>
        <taxon>Araneae</taxon>
        <taxon>Araneomorphae</taxon>
        <taxon>Entelegynae</taxon>
        <taxon>Araneoidea</taxon>
        <taxon>Nephilidae</taxon>
        <taxon>Trichonephila</taxon>
        <taxon>Trichonephila inaurata</taxon>
    </lineage>
</organism>
<protein>
    <submittedName>
        <fullName evidence="1">Stonustoxin subunit alpha</fullName>
    </submittedName>
</protein>